<evidence type="ECO:0000313" key="2">
    <source>
        <dbReference type="EMBL" id="MFD2741143.1"/>
    </source>
</evidence>
<organism evidence="2 3">
    <name type="scientific">Sulfitobacter aestuarii</name>
    <dbReference type="NCBI Taxonomy" id="2161676"/>
    <lineage>
        <taxon>Bacteria</taxon>
        <taxon>Pseudomonadati</taxon>
        <taxon>Pseudomonadota</taxon>
        <taxon>Alphaproteobacteria</taxon>
        <taxon>Rhodobacterales</taxon>
        <taxon>Roseobacteraceae</taxon>
        <taxon>Sulfitobacter</taxon>
    </lineage>
</organism>
<comment type="caution">
    <text evidence="2">The sequence shown here is derived from an EMBL/GenBank/DDBJ whole genome shotgun (WGS) entry which is preliminary data.</text>
</comment>
<protein>
    <submittedName>
        <fullName evidence="2">Uncharacterized protein</fullName>
    </submittedName>
</protein>
<dbReference type="RefSeq" id="WP_386375570.1">
    <property type="nucleotide sequence ID" value="NZ_JBHUMP010000018.1"/>
</dbReference>
<feature type="transmembrane region" description="Helical" evidence="1">
    <location>
        <begin position="6"/>
        <end position="29"/>
    </location>
</feature>
<keyword evidence="1" id="KW-0472">Membrane</keyword>
<accession>A0ABW5U729</accession>
<keyword evidence="3" id="KW-1185">Reference proteome</keyword>
<keyword evidence="1" id="KW-0812">Transmembrane</keyword>
<keyword evidence="1" id="KW-1133">Transmembrane helix</keyword>
<evidence type="ECO:0000256" key="1">
    <source>
        <dbReference type="SAM" id="Phobius"/>
    </source>
</evidence>
<dbReference type="Proteomes" id="UP001597474">
    <property type="component" value="Unassembled WGS sequence"/>
</dbReference>
<proteinExistence type="predicted"/>
<reference evidence="3" key="1">
    <citation type="journal article" date="2019" name="Int. J. Syst. Evol. Microbiol.">
        <title>The Global Catalogue of Microorganisms (GCM) 10K type strain sequencing project: providing services to taxonomists for standard genome sequencing and annotation.</title>
        <authorList>
            <consortium name="The Broad Institute Genomics Platform"/>
            <consortium name="The Broad Institute Genome Sequencing Center for Infectious Disease"/>
            <person name="Wu L."/>
            <person name="Ma J."/>
        </authorList>
    </citation>
    <scope>NUCLEOTIDE SEQUENCE [LARGE SCALE GENOMIC DNA]</scope>
    <source>
        <strain evidence="3">TISTR 2562</strain>
    </source>
</reference>
<dbReference type="EMBL" id="JBHUMP010000018">
    <property type="protein sequence ID" value="MFD2741143.1"/>
    <property type="molecule type" value="Genomic_DNA"/>
</dbReference>
<evidence type="ECO:0000313" key="3">
    <source>
        <dbReference type="Proteomes" id="UP001597474"/>
    </source>
</evidence>
<name>A0ABW5U729_9RHOB</name>
<gene>
    <name evidence="2" type="ORF">ACFSUD_16305</name>
</gene>
<sequence>MTEIFTIEIIVASGLLGVSALVTIASIIMMRPPRNERPKVDLDAYIRDAPYHRLEGTGIKVGDATPIS</sequence>